<dbReference type="InterPro" id="IPR022603">
    <property type="entry name" value="DUF3152"/>
</dbReference>
<sequence length="487" mass="50907">MGRHSRRARPETATDTPETAGPPGNGPVGGTPSGPGPGRRRREPFEGDVVRGGHPEQREPGGGWGEFPGAPASPVASGQGAPWIPRPRTEAPGGPAVAAPGSGPGPRRDYVAAFDAGTYPGGPGGAADPDDDVFRAGAPRRPGAAAGAYGAGTDAPAPGADRVAPGGRYTGRSVVFDRHEIDELDRQADFGADGAGPGGPGGQDPDEEFGAEESRHGTKKGGKGRTFTGAAAAAVTTVLAVVIAGQVAEQHKKGDDPQPRSGNDRTDGATDEASRSHSRPTQDAKPASYDQKMSQVFPLNAKLTATGRFKPAGSETKVPGPGKVMRYRVDIEEGLPLDGELFAEAVHKTLNDDRSWAHGGKYAFQRVASGPADFVITLASPGTTMKWCAKSGLDTSQDNVSCDSAATERVMINAFRWAQGAHTYGHDKMHAYRQMLINHEVGHRLGHNHESCSRQGALAPVMMQQTKFLTTDGATCRPNSWPFPTQR</sequence>
<feature type="compositionally biased region" description="Gly residues" evidence="1">
    <location>
        <begin position="193"/>
        <end position="202"/>
    </location>
</feature>
<dbReference type="Proteomes" id="UP000431826">
    <property type="component" value="Unassembled WGS sequence"/>
</dbReference>
<protein>
    <recommendedName>
        <fullName evidence="2">DUF3152 domain-containing protein</fullName>
    </recommendedName>
</protein>
<feature type="compositionally biased region" description="Low complexity" evidence="1">
    <location>
        <begin position="135"/>
        <end position="162"/>
    </location>
</feature>
<dbReference type="SUPFAM" id="SSF55486">
    <property type="entry name" value="Metalloproteases ('zincins'), catalytic domain"/>
    <property type="match status" value="1"/>
</dbReference>
<comment type="caution">
    <text evidence="3">The sequence shown here is derived from an EMBL/GenBank/DDBJ whole genome shotgun (WGS) entry which is preliminary data.</text>
</comment>
<feature type="compositionally biased region" description="Basic and acidic residues" evidence="1">
    <location>
        <begin position="43"/>
        <end position="59"/>
    </location>
</feature>
<feature type="domain" description="DUF3152" evidence="2">
    <location>
        <begin position="304"/>
        <end position="484"/>
    </location>
</feature>
<dbReference type="Pfam" id="PF11350">
    <property type="entry name" value="DUF3152"/>
    <property type="match status" value="1"/>
</dbReference>
<reference evidence="3 4" key="1">
    <citation type="submission" date="2019-12" db="EMBL/GenBank/DDBJ databases">
        <title>Whole genome shotgun sequence of Streptomyces tubercidicus NBRC 13090.</title>
        <authorList>
            <person name="Ichikawa N."/>
            <person name="Kimura A."/>
            <person name="Kitahashi Y."/>
            <person name="Komaki H."/>
            <person name="Tamura T."/>
        </authorList>
    </citation>
    <scope>NUCLEOTIDE SEQUENCE [LARGE SCALE GENOMIC DNA]</scope>
    <source>
        <strain evidence="3 4">NBRC 13090</strain>
    </source>
</reference>
<evidence type="ECO:0000313" key="3">
    <source>
        <dbReference type="EMBL" id="GFE37419.1"/>
    </source>
</evidence>
<dbReference type="AlphaFoldDB" id="A0A640UNY6"/>
<feature type="region of interest" description="Disordered" evidence="1">
    <location>
        <begin position="1"/>
        <end position="225"/>
    </location>
</feature>
<evidence type="ECO:0000313" key="4">
    <source>
        <dbReference type="Proteomes" id="UP000431826"/>
    </source>
</evidence>
<feature type="region of interest" description="Disordered" evidence="1">
    <location>
        <begin position="248"/>
        <end position="291"/>
    </location>
</feature>
<gene>
    <name evidence="3" type="ORF">Stube_20920</name>
</gene>
<feature type="compositionally biased region" description="Basic and acidic residues" evidence="1">
    <location>
        <begin position="249"/>
        <end position="275"/>
    </location>
</feature>
<feature type="compositionally biased region" description="Low complexity" evidence="1">
    <location>
        <begin position="91"/>
        <end position="101"/>
    </location>
</feature>
<feature type="compositionally biased region" description="Gly residues" evidence="1">
    <location>
        <begin position="26"/>
        <end position="37"/>
    </location>
</feature>
<name>A0A640UNY6_9ACTN</name>
<feature type="compositionally biased region" description="Basic and acidic residues" evidence="1">
    <location>
        <begin position="175"/>
        <end position="188"/>
    </location>
</feature>
<keyword evidence="4" id="KW-1185">Reference proteome</keyword>
<proteinExistence type="predicted"/>
<dbReference type="EMBL" id="BLIR01000001">
    <property type="protein sequence ID" value="GFE37419.1"/>
    <property type="molecule type" value="Genomic_DNA"/>
</dbReference>
<evidence type="ECO:0000259" key="2">
    <source>
        <dbReference type="Pfam" id="PF11350"/>
    </source>
</evidence>
<accession>A0A640UNY6</accession>
<evidence type="ECO:0000256" key="1">
    <source>
        <dbReference type="SAM" id="MobiDB-lite"/>
    </source>
</evidence>
<organism evidence="3 4">
    <name type="scientific">Streptomyces tubercidicus</name>
    <dbReference type="NCBI Taxonomy" id="47759"/>
    <lineage>
        <taxon>Bacteria</taxon>
        <taxon>Bacillati</taxon>
        <taxon>Actinomycetota</taxon>
        <taxon>Actinomycetes</taxon>
        <taxon>Kitasatosporales</taxon>
        <taxon>Streptomycetaceae</taxon>
        <taxon>Streptomyces</taxon>
    </lineage>
</organism>